<dbReference type="AlphaFoldDB" id="A0A8J2KX04"/>
<evidence type="ECO:0000313" key="2">
    <source>
        <dbReference type="Proteomes" id="UP000708208"/>
    </source>
</evidence>
<evidence type="ECO:0000313" key="1">
    <source>
        <dbReference type="EMBL" id="CAG7733930.1"/>
    </source>
</evidence>
<keyword evidence="2" id="KW-1185">Reference proteome</keyword>
<name>A0A8J2KX04_9HEXA</name>
<accession>A0A8J2KX04</accession>
<comment type="caution">
    <text evidence="1">The sequence shown here is derived from an EMBL/GenBank/DDBJ whole genome shotgun (WGS) entry which is preliminary data.</text>
</comment>
<sequence length="85" mass="9385">MSAELKAFLTYKYPEFGIGNHHIQQNRTPEEYLNSLRLTKKGSSFKGRTIEQIAAEVSGDGIIVIEIGLLLTSCRVSKAANIFVA</sequence>
<proteinExistence type="predicted"/>
<protein>
    <submittedName>
        <fullName evidence="1">Uncharacterized protein</fullName>
    </submittedName>
</protein>
<reference evidence="1" key="1">
    <citation type="submission" date="2021-06" db="EMBL/GenBank/DDBJ databases">
        <authorList>
            <person name="Hodson N. C."/>
            <person name="Mongue J. A."/>
            <person name="Jaron S. K."/>
        </authorList>
    </citation>
    <scope>NUCLEOTIDE SEQUENCE</scope>
</reference>
<dbReference type="EMBL" id="CAJVCH010259300">
    <property type="protein sequence ID" value="CAG7733930.1"/>
    <property type="molecule type" value="Genomic_DNA"/>
</dbReference>
<organism evidence="1 2">
    <name type="scientific">Allacma fusca</name>
    <dbReference type="NCBI Taxonomy" id="39272"/>
    <lineage>
        <taxon>Eukaryota</taxon>
        <taxon>Metazoa</taxon>
        <taxon>Ecdysozoa</taxon>
        <taxon>Arthropoda</taxon>
        <taxon>Hexapoda</taxon>
        <taxon>Collembola</taxon>
        <taxon>Symphypleona</taxon>
        <taxon>Sminthuridae</taxon>
        <taxon>Allacma</taxon>
    </lineage>
</organism>
<gene>
    <name evidence="1" type="ORF">AFUS01_LOCUS22345</name>
</gene>
<dbReference type="Proteomes" id="UP000708208">
    <property type="component" value="Unassembled WGS sequence"/>
</dbReference>